<evidence type="ECO:0000256" key="2">
    <source>
        <dbReference type="ARBA" id="ARBA00004496"/>
    </source>
</evidence>
<accession>A0A9N7MWG0</accession>
<feature type="compositionally biased region" description="Acidic residues" evidence="7">
    <location>
        <begin position="196"/>
        <end position="207"/>
    </location>
</feature>
<dbReference type="GO" id="GO:0005737">
    <property type="term" value="C:cytoplasm"/>
    <property type="evidence" value="ECO:0007669"/>
    <property type="project" value="UniProtKB-SubCell"/>
</dbReference>
<dbReference type="OrthoDB" id="41588at2759"/>
<gene>
    <name evidence="10" type="ORF">SHERM_16867</name>
</gene>
<keyword evidence="6" id="KW-0131">Cell cycle</keyword>
<dbReference type="InterPro" id="IPR026907">
    <property type="entry name" value="GCIP-like"/>
</dbReference>
<dbReference type="EMBL" id="CACSLK010015718">
    <property type="protein sequence ID" value="CAA0817200.1"/>
    <property type="molecule type" value="Genomic_DNA"/>
</dbReference>
<feature type="domain" description="Cyclin-D1-binding protein 1-like N-terminal" evidence="8">
    <location>
        <begin position="42"/>
        <end position="185"/>
    </location>
</feature>
<dbReference type="GO" id="GO:0005634">
    <property type="term" value="C:nucleus"/>
    <property type="evidence" value="ECO:0007669"/>
    <property type="project" value="UniProtKB-SubCell"/>
</dbReference>
<keyword evidence="11" id="KW-1185">Reference proteome</keyword>
<reference evidence="10" key="1">
    <citation type="submission" date="2019-12" db="EMBL/GenBank/DDBJ databases">
        <authorList>
            <person name="Scholes J."/>
        </authorList>
    </citation>
    <scope>NUCLEOTIDE SEQUENCE</scope>
</reference>
<feature type="region of interest" description="Disordered" evidence="7">
    <location>
        <begin position="182"/>
        <end position="213"/>
    </location>
</feature>
<dbReference type="PANTHER" id="PTHR15492">
    <property type="entry name" value="CYCLIN D1-BINDING PROTEIN 1"/>
    <property type="match status" value="1"/>
</dbReference>
<evidence type="ECO:0000259" key="9">
    <source>
        <dbReference type="Pfam" id="PF20936"/>
    </source>
</evidence>
<evidence type="ECO:0000256" key="4">
    <source>
        <dbReference type="ARBA" id="ARBA00022490"/>
    </source>
</evidence>
<evidence type="ECO:0000256" key="5">
    <source>
        <dbReference type="ARBA" id="ARBA00023242"/>
    </source>
</evidence>
<dbReference type="Gene3D" id="1.20.1410.10">
    <property type="entry name" value="I/LWEQ domain"/>
    <property type="match status" value="1"/>
</dbReference>
<dbReference type="PANTHER" id="PTHR15492:SF1">
    <property type="entry name" value="CYCLIN-D1-BINDING PROTEIN 1"/>
    <property type="match status" value="1"/>
</dbReference>
<evidence type="ECO:0000313" key="10">
    <source>
        <dbReference type="EMBL" id="CAA0817200.1"/>
    </source>
</evidence>
<keyword evidence="5" id="KW-0539">Nucleus</keyword>
<evidence type="ECO:0000256" key="6">
    <source>
        <dbReference type="ARBA" id="ARBA00023306"/>
    </source>
</evidence>
<dbReference type="Pfam" id="PF13324">
    <property type="entry name" value="GCIP_N"/>
    <property type="match status" value="1"/>
</dbReference>
<comment type="similarity">
    <text evidence="3">Belongs to the CCNDBP1 family.</text>
</comment>
<evidence type="ECO:0000259" key="8">
    <source>
        <dbReference type="Pfam" id="PF13324"/>
    </source>
</evidence>
<organism evidence="10 11">
    <name type="scientific">Striga hermonthica</name>
    <name type="common">Purple witchweed</name>
    <name type="synonym">Buchnera hermonthica</name>
    <dbReference type="NCBI Taxonomy" id="68872"/>
    <lineage>
        <taxon>Eukaryota</taxon>
        <taxon>Viridiplantae</taxon>
        <taxon>Streptophyta</taxon>
        <taxon>Embryophyta</taxon>
        <taxon>Tracheophyta</taxon>
        <taxon>Spermatophyta</taxon>
        <taxon>Magnoliopsida</taxon>
        <taxon>eudicotyledons</taxon>
        <taxon>Gunneridae</taxon>
        <taxon>Pentapetalae</taxon>
        <taxon>asterids</taxon>
        <taxon>lamiids</taxon>
        <taxon>Lamiales</taxon>
        <taxon>Orobanchaceae</taxon>
        <taxon>Buchnereae</taxon>
        <taxon>Striga</taxon>
    </lineage>
</organism>
<proteinExistence type="inferred from homology"/>
<dbReference type="InterPro" id="IPR049317">
    <property type="entry name" value="GCIP-like_N"/>
</dbReference>
<evidence type="ECO:0000256" key="3">
    <source>
        <dbReference type="ARBA" id="ARBA00008940"/>
    </source>
</evidence>
<evidence type="ECO:0000256" key="1">
    <source>
        <dbReference type="ARBA" id="ARBA00004123"/>
    </source>
</evidence>
<comment type="caution">
    <text evidence="10">The sequence shown here is derived from an EMBL/GenBank/DDBJ whole genome shotgun (WGS) entry which is preliminary data.</text>
</comment>
<feature type="domain" description="Cyclin-D1-binding protein 1-like C-terminal" evidence="9">
    <location>
        <begin position="199"/>
        <end position="302"/>
    </location>
</feature>
<evidence type="ECO:0000256" key="7">
    <source>
        <dbReference type="SAM" id="MobiDB-lite"/>
    </source>
</evidence>
<dbReference type="AlphaFoldDB" id="A0A9N7MWG0"/>
<comment type="subcellular location">
    <subcellularLocation>
        <location evidence="2">Cytoplasm</location>
    </subcellularLocation>
    <subcellularLocation>
        <location evidence="1">Nucleus</location>
    </subcellularLocation>
</comment>
<evidence type="ECO:0000313" key="11">
    <source>
        <dbReference type="Proteomes" id="UP001153555"/>
    </source>
</evidence>
<feature type="compositionally biased region" description="Basic and acidic residues" evidence="7">
    <location>
        <begin position="182"/>
        <end position="195"/>
    </location>
</feature>
<protein>
    <submittedName>
        <fullName evidence="10">Uncharacterized protein</fullName>
    </submittedName>
</protein>
<name>A0A9N7MWG0_STRHE</name>
<dbReference type="Pfam" id="PF20936">
    <property type="entry name" value="GCIP_C"/>
    <property type="match status" value="1"/>
</dbReference>
<dbReference type="Proteomes" id="UP001153555">
    <property type="component" value="Unassembled WGS sequence"/>
</dbReference>
<sequence length="350" mass="38278">MAKAAREQLTQALSNHLNIIHETFQVLDQTPASSLEKVSWKDVIQMGENVHKRATTVGMLYTGDTPGVKALEENMSAYFNMMQGLLLLSHGSMIGAGPTLSSCIHKSIKLVVDSSFMLFQEAVSSYGLPNKSSKQSIPPLVGVVWDACSALKKTPSTNVTAIGRAMTQIGATMKDVLREMNELRPAPDDPTTKAPEEEDEDEDEDLGNDLSPDEMKTAQLTITAVSEILGVIKELIRSITRLVRGEDREGSASFVDSLEKLLVACKGVGVQVDELGACLYPPQEVSAIKEALGKILGFCDEIEMELRRIEGYTEDFGRAYTSLKTRLRLLECEVGCEGFQSRMENLVIGD</sequence>
<keyword evidence="4" id="KW-0963">Cytoplasm</keyword>
<dbReference type="InterPro" id="IPR049318">
    <property type="entry name" value="GCIP_C"/>
</dbReference>